<name>A0A916ZK65_9BACL</name>
<keyword evidence="1" id="KW-0805">Transcription regulation</keyword>
<dbReference type="SUPFAM" id="SSF52172">
    <property type="entry name" value="CheY-like"/>
    <property type="match status" value="1"/>
</dbReference>
<dbReference type="GO" id="GO:0003700">
    <property type="term" value="F:DNA-binding transcription factor activity"/>
    <property type="evidence" value="ECO:0007669"/>
    <property type="project" value="InterPro"/>
</dbReference>
<dbReference type="AlphaFoldDB" id="A0A916ZK65"/>
<accession>A0A916ZK65</accession>
<sequence>MIRIAVIDDEELIRLGLAKIIGRIDPAYQVVGVWSSGREALGHLEETEVDLILTDIRMPQMDGLEMIAELRRRGSTARVAILSGYSDFSYAREALRHNVEDYLLKPVNQDELMRLLARVAEKVEEEQSRQPFDSESLIELILGANKERIAKTVWQGACDQLDELHLFRNLYTVILLHSEPECGEQRIGTIVAAWKREHRILIREGKLAAVILAIRPGDHADTPRELAMTMLGKLPIASRVRIGTSGIYTGGSQLHKAYREASDACQYAWYEADSHPVAAYSPGFAHHPDEKNLKRLLRNELIPALAGGDQEGAEAALQLWLKEAQLLRLRWEVLESAAEELILKIDTVSEEDQSGPFHEGPEPKPDQYADFQAYAAGLSLVMEQRLQHAKEARHASRAVERIKLYLHEQYKEELDLHKLAEHVHLTPSYLSKLFKGETGETITDFAISVRIHHAKRLLREAYGLKTYEVGEQVGYPDPAYFTKVFKRMTGKTPKEFRDSVR</sequence>
<reference evidence="7" key="2">
    <citation type="submission" date="2020-09" db="EMBL/GenBank/DDBJ databases">
        <authorList>
            <person name="Sun Q."/>
            <person name="Zhou Y."/>
        </authorList>
    </citation>
    <scope>NUCLEOTIDE SEQUENCE</scope>
    <source>
        <strain evidence="7">CGMCC 1.15178</strain>
    </source>
</reference>
<keyword evidence="2" id="KW-0238">DNA-binding</keyword>
<dbReference type="Proteomes" id="UP000612456">
    <property type="component" value="Unassembled WGS sequence"/>
</dbReference>
<protein>
    <recommendedName>
        <fullName evidence="9">Two-component system, response regulator YesN</fullName>
    </recommendedName>
</protein>
<dbReference type="PROSITE" id="PS50110">
    <property type="entry name" value="RESPONSE_REGULATORY"/>
    <property type="match status" value="1"/>
</dbReference>
<dbReference type="SMART" id="SM00448">
    <property type="entry name" value="REC"/>
    <property type="match status" value="1"/>
</dbReference>
<dbReference type="Gene3D" id="3.40.50.2300">
    <property type="match status" value="1"/>
</dbReference>
<dbReference type="InterPro" id="IPR041522">
    <property type="entry name" value="CdaR_GGDEF"/>
</dbReference>
<dbReference type="Pfam" id="PF00072">
    <property type="entry name" value="Response_reg"/>
    <property type="match status" value="1"/>
</dbReference>
<evidence type="ECO:0000256" key="4">
    <source>
        <dbReference type="PROSITE-ProRule" id="PRU00169"/>
    </source>
</evidence>
<keyword evidence="3" id="KW-0804">Transcription</keyword>
<organism evidence="7 8">
    <name type="scientific">Paenibacillus nasutitermitis</name>
    <dbReference type="NCBI Taxonomy" id="1652958"/>
    <lineage>
        <taxon>Bacteria</taxon>
        <taxon>Bacillati</taxon>
        <taxon>Bacillota</taxon>
        <taxon>Bacilli</taxon>
        <taxon>Bacillales</taxon>
        <taxon>Paenibacillaceae</taxon>
        <taxon>Paenibacillus</taxon>
    </lineage>
</organism>
<feature type="domain" description="Response regulatory" evidence="6">
    <location>
        <begin position="3"/>
        <end position="120"/>
    </location>
</feature>
<evidence type="ECO:0000259" key="6">
    <source>
        <dbReference type="PROSITE" id="PS50110"/>
    </source>
</evidence>
<dbReference type="SMART" id="SM00342">
    <property type="entry name" value="HTH_ARAC"/>
    <property type="match status" value="1"/>
</dbReference>
<dbReference type="PANTHER" id="PTHR43280">
    <property type="entry name" value="ARAC-FAMILY TRANSCRIPTIONAL REGULATOR"/>
    <property type="match status" value="1"/>
</dbReference>
<dbReference type="PROSITE" id="PS01124">
    <property type="entry name" value="HTH_ARAC_FAMILY_2"/>
    <property type="match status" value="1"/>
</dbReference>
<proteinExistence type="predicted"/>
<dbReference type="CDD" id="cd17536">
    <property type="entry name" value="REC_YesN-like"/>
    <property type="match status" value="1"/>
</dbReference>
<dbReference type="Pfam" id="PF12833">
    <property type="entry name" value="HTH_18"/>
    <property type="match status" value="1"/>
</dbReference>
<dbReference type="GO" id="GO:0000160">
    <property type="term" value="P:phosphorelay signal transduction system"/>
    <property type="evidence" value="ECO:0007669"/>
    <property type="project" value="InterPro"/>
</dbReference>
<feature type="modified residue" description="4-aspartylphosphate" evidence="4">
    <location>
        <position position="55"/>
    </location>
</feature>
<evidence type="ECO:0008006" key="9">
    <source>
        <dbReference type="Google" id="ProtNLM"/>
    </source>
</evidence>
<dbReference type="Gene3D" id="1.10.10.60">
    <property type="entry name" value="Homeodomain-like"/>
    <property type="match status" value="2"/>
</dbReference>
<evidence type="ECO:0000259" key="5">
    <source>
        <dbReference type="PROSITE" id="PS01124"/>
    </source>
</evidence>
<dbReference type="InterPro" id="IPR018060">
    <property type="entry name" value="HTH_AraC"/>
</dbReference>
<keyword evidence="4" id="KW-0597">Phosphoprotein</keyword>
<reference evidence="7" key="1">
    <citation type="journal article" date="2014" name="Int. J. Syst. Evol. Microbiol.">
        <title>Complete genome sequence of Corynebacterium casei LMG S-19264T (=DSM 44701T), isolated from a smear-ripened cheese.</title>
        <authorList>
            <consortium name="US DOE Joint Genome Institute (JGI-PGF)"/>
            <person name="Walter F."/>
            <person name="Albersmeier A."/>
            <person name="Kalinowski J."/>
            <person name="Ruckert C."/>
        </authorList>
    </citation>
    <scope>NUCLEOTIDE SEQUENCE</scope>
    <source>
        <strain evidence="7">CGMCC 1.15178</strain>
    </source>
</reference>
<dbReference type="InterPro" id="IPR001789">
    <property type="entry name" value="Sig_transdc_resp-reg_receiver"/>
</dbReference>
<evidence type="ECO:0000256" key="1">
    <source>
        <dbReference type="ARBA" id="ARBA00023015"/>
    </source>
</evidence>
<dbReference type="InterPro" id="IPR009057">
    <property type="entry name" value="Homeodomain-like_sf"/>
</dbReference>
<feature type="domain" description="HTH araC/xylS-type" evidence="5">
    <location>
        <begin position="400"/>
        <end position="499"/>
    </location>
</feature>
<dbReference type="RefSeq" id="WP_189000829.1">
    <property type="nucleotide sequence ID" value="NZ_BMHP01000017.1"/>
</dbReference>
<keyword evidence="8" id="KW-1185">Reference proteome</keyword>
<dbReference type="InterPro" id="IPR011006">
    <property type="entry name" value="CheY-like_superfamily"/>
</dbReference>
<dbReference type="EMBL" id="BMHP01000017">
    <property type="protein sequence ID" value="GGE02013.1"/>
    <property type="molecule type" value="Genomic_DNA"/>
</dbReference>
<dbReference type="InterPro" id="IPR020449">
    <property type="entry name" value="Tscrpt_reg_AraC-type_HTH"/>
</dbReference>
<dbReference type="PRINTS" id="PR00032">
    <property type="entry name" value="HTHARAC"/>
</dbReference>
<evidence type="ECO:0000256" key="2">
    <source>
        <dbReference type="ARBA" id="ARBA00023125"/>
    </source>
</evidence>
<evidence type="ECO:0000256" key="3">
    <source>
        <dbReference type="ARBA" id="ARBA00023163"/>
    </source>
</evidence>
<gene>
    <name evidence="7" type="ORF">GCM10010911_71280</name>
</gene>
<comment type="caution">
    <text evidence="7">The sequence shown here is derived from an EMBL/GenBank/DDBJ whole genome shotgun (WGS) entry which is preliminary data.</text>
</comment>
<evidence type="ECO:0000313" key="8">
    <source>
        <dbReference type="Proteomes" id="UP000612456"/>
    </source>
</evidence>
<dbReference type="SUPFAM" id="SSF46689">
    <property type="entry name" value="Homeodomain-like"/>
    <property type="match status" value="2"/>
</dbReference>
<evidence type="ECO:0000313" key="7">
    <source>
        <dbReference type="EMBL" id="GGE02013.1"/>
    </source>
</evidence>
<dbReference type="Pfam" id="PF17853">
    <property type="entry name" value="GGDEF_2"/>
    <property type="match status" value="1"/>
</dbReference>
<dbReference type="GO" id="GO:0043565">
    <property type="term" value="F:sequence-specific DNA binding"/>
    <property type="evidence" value="ECO:0007669"/>
    <property type="project" value="InterPro"/>
</dbReference>
<dbReference type="PANTHER" id="PTHR43280:SF28">
    <property type="entry name" value="HTH-TYPE TRANSCRIPTIONAL ACTIVATOR RHAS"/>
    <property type="match status" value="1"/>
</dbReference>